<dbReference type="Pfam" id="PF00005">
    <property type="entry name" value="ABC_tran"/>
    <property type="match status" value="1"/>
</dbReference>
<dbReference type="InterPro" id="IPR003439">
    <property type="entry name" value="ABC_transporter-like_ATP-bd"/>
</dbReference>
<dbReference type="InterPro" id="IPR036640">
    <property type="entry name" value="ABC1_TM_sf"/>
</dbReference>
<dbReference type="PANTHER" id="PTHR43394:SF1">
    <property type="entry name" value="ATP-BINDING CASSETTE SUB-FAMILY B MEMBER 10, MITOCHONDRIAL"/>
    <property type="match status" value="1"/>
</dbReference>
<dbReference type="PROSITE" id="PS00211">
    <property type="entry name" value="ABC_TRANSPORTER_1"/>
    <property type="match status" value="1"/>
</dbReference>
<dbReference type="AlphaFoldDB" id="A0A652YSZ2"/>
<dbReference type="PROSITE" id="PS50893">
    <property type="entry name" value="ABC_TRANSPORTER_2"/>
    <property type="match status" value="1"/>
</dbReference>
<evidence type="ECO:0000256" key="6">
    <source>
        <dbReference type="SAM" id="Phobius"/>
    </source>
</evidence>
<feature type="transmembrane region" description="Helical" evidence="6">
    <location>
        <begin position="263"/>
        <end position="283"/>
    </location>
</feature>
<accession>A0A652YSZ2</accession>
<dbReference type="PANTHER" id="PTHR43394">
    <property type="entry name" value="ATP-DEPENDENT PERMEASE MDL1, MITOCHONDRIAL"/>
    <property type="match status" value="1"/>
</dbReference>
<dbReference type="PROSITE" id="PS50929">
    <property type="entry name" value="ABC_TM1F"/>
    <property type="match status" value="1"/>
</dbReference>
<evidence type="ECO:0000256" key="4">
    <source>
        <dbReference type="ARBA" id="ARBA00023136"/>
    </source>
</evidence>
<dbReference type="GO" id="GO:0016887">
    <property type="term" value="F:ATP hydrolysis activity"/>
    <property type="evidence" value="ECO:0007669"/>
    <property type="project" value="InterPro"/>
</dbReference>
<evidence type="ECO:0000313" key="7">
    <source>
        <dbReference type="EMBL" id="TYQ06192.1"/>
    </source>
</evidence>
<dbReference type="GO" id="GO:0005524">
    <property type="term" value="F:ATP binding"/>
    <property type="evidence" value="ECO:0007669"/>
    <property type="project" value="InterPro"/>
</dbReference>
<keyword evidence="4 6" id="KW-0472">Membrane</keyword>
<evidence type="ECO:0000256" key="1">
    <source>
        <dbReference type="ARBA" id="ARBA00004651"/>
    </source>
</evidence>
<protein>
    <submittedName>
        <fullName evidence="7">ABC-type multidrug transport system fused ATPase/permease subunit</fullName>
    </submittedName>
</protein>
<dbReference type="GO" id="GO:0015421">
    <property type="term" value="F:ABC-type oligopeptide transporter activity"/>
    <property type="evidence" value="ECO:0007669"/>
    <property type="project" value="TreeGrafter"/>
</dbReference>
<dbReference type="InterPro" id="IPR039421">
    <property type="entry name" value="Type_1_exporter"/>
</dbReference>
<comment type="caution">
    <text evidence="7">The sequence shown here is derived from an EMBL/GenBank/DDBJ whole genome shotgun (WGS) entry which is preliminary data.</text>
</comment>
<gene>
    <name evidence="7" type="ORF">FNL38_102325</name>
</gene>
<dbReference type="GO" id="GO:0005886">
    <property type="term" value="C:plasma membrane"/>
    <property type="evidence" value="ECO:0007669"/>
    <property type="project" value="UniProtKB-SubCell"/>
</dbReference>
<feature type="region of interest" description="Disordered" evidence="5">
    <location>
        <begin position="1"/>
        <end position="21"/>
    </location>
</feature>
<dbReference type="EMBL" id="VNIQ01000002">
    <property type="protein sequence ID" value="TYQ06192.1"/>
    <property type="molecule type" value="Genomic_DNA"/>
</dbReference>
<feature type="transmembrane region" description="Helical" evidence="6">
    <location>
        <begin position="83"/>
        <end position="101"/>
    </location>
</feature>
<dbReference type="SUPFAM" id="SSF52540">
    <property type="entry name" value="P-loop containing nucleoside triphosphate hydrolases"/>
    <property type="match status" value="1"/>
</dbReference>
<dbReference type="InterPro" id="IPR011527">
    <property type="entry name" value="ABC1_TM_dom"/>
</dbReference>
<feature type="compositionally biased region" description="Polar residues" evidence="5">
    <location>
        <begin position="1"/>
        <end position="15"/>
    </location>
</feature>
<dbReference type="Gene3D" id="3.40.50.300">
    <property type="entry name" value="P-loop containing nucleotide triphosphate hydrolases"/>
    <property type="match status" value="1"/>
</dbReference>
<keyword evidence="2 6" id="KW-0812">Transmembrane</keyword>
<dbReference type="InterPro" id="IPR027417">
    <property type="entry name" value="P-loop_NTPase"/>
</dbReference>
<dbReference type="Pfam" id="PF00664">
    <property type="entry name" value="ABC_membrane"/>
    <property type="match status" value="1"/>
</dbReference>
<name>A0A652YSZ2_NOCGL</name>
<dbReference type="InterPro" id="IPR017871">
    <property type="entry name" value="ABC_transporter-like_CS"/>
</dbReference>
<proteinExistence type="predicted"/>
<comment type="subcellular location">
    <subcellularLocation>
        <location evidence="1">Cell membrane</location>
        <topology evidence="1">Multi-pass membrane protein</topology>
    </subcellularLocation>
</comment>
<dbReference type="Gene3D" id="1.20.1560.10">
    <property type="entry name" value="ABC transporter type 1, transmembrane domain"/>
    <property type="match status" value="1"/>
</dbReference>
<evidence type="ECO:0000256" key="2">
    <source>
        <dbReference type="ARBA" id="ARBA00022692"/>
    </source>
</evidence>
<reference evidence="7" key="1">
    <citation type="submission" date="2019-07" db="EMBL/GenBank/DDBJ databases">
        <title>Genomic Encyclopedia of Type Strains, Phase IV (KMG-IV): sequencing the most valuable type-strain genomes for metagenomic binning, comparative biology and taxonomic classification.</title>
        <authorList>
            <person name="Goeker M."/>
        </authorList>
    </citation>
    <scope>NUCLEOTIDE SEQUENCE</scope>
    <source>
        <strain evidence="7">DSM 44596</strain>
    </source>
</reference>
<sequence length="556" mass="57678">MDRVSSTPLHPSNDTDGPLLPQAITPRQVITRAIAAEGRGPKLAAASVGFTGHQVAEALVPVVIGAVIDRAVATSDAAALGKWILVLGILFTGLLLSWRIAARIADSVAEYGAHRLRMDIARRGLDPHGMNPRRMPGEVYSIATSDAGSVAGFTHTLSTKLGAACGVLTAAISLLVISVPLGLLVILSTPPVLALMQVVSRPLERRAETDQWQGARAGALAADLLAGLRILSGIGAGDAAAQRYRGASRTSLDATLRAQRYQAMYSAANVAIAGAYLAVIAYVGGRMAASGSISIGEFIAVVGLAQFLRGPLIDIIYFGAGLARARASANRVAALIGTSRAVAPASDPVALNHSESLTLRDVVLAGSAPVDLDVKRGEIVGITCDNTAWVDAFMDVLARRTDPIEGSIHLGDNAIHELDIDELRTHILAAPHDSALFIGTVGENIHALAPVGHRTDFAISAAAADQVIEALPNGLATAVTEQGNSLSGGQRQRVALARALASDVPVLVLHDPTTAVDSVTEARIARGISEVRSAHATILLTSSPALLDICDRVIEL</sequence>
<evidence type="ECO:0000256" key="5">
    <source>
        <dbReference type="SAM" id="MobiDB-lite"/>
    </source>
</evidence>
<organism evidence="7">
    <name type="scientific">Nocardia globerula</name>
    <dbReference type="NCBI Taxonomy" id="1818"/>
    <lineage>
        <taxon>Bacteria</taxon>
        <taxon>Bacillati</taxon>
        <taxon>Actinomycetota</taxon>
        <taxon>Actinomycetes</taxon>
        <taxon>Mycobacteriales</taxon>
        <taxon>Nocardiaceae</taxon>
        <taxon>Nocardia</taxon>
    </lineage>
</organism>
<keyword evidence="3 6" id="KW-1133">Transmembrane helix</keyword>
<feature type="transmembrane region" description="Helical" evidence="6">
    <location>
        <begin position="161"/>
        <end position="187"/>
    </location>
</feature>
<evidence type="ECO:0000256" key="3">
    <source>
        <dbReference type="ARBA" id="ARBA00022989"/>
    </source>
</evidence>
<dbReference type="SUPFAM" id="SSF90123">
    <property type="entry name" value="ABC transporter transmembrane region"/>
    <property type="match status" value="1"/>
</dbReference>